<reference evidence="1" key="1">
    <citation type="submission" date="2020-12" db="EMBL/GenBank/DDBJ databases">
        <title>Sedimentitalea sp. nov., isolated from sand in Incheon.</title>
        <authorList>
            <person name="Kim W."/>
        </authorList>
    </citation>
    <scope>NUCLEOTIDE SEQUENCE</scope>
    <source>
        <strain evidence="1">CAU 1593</strain>
    </source>
</reference>
<dbReference type="AlphaFoldDB" id="A0A8J7IRV1"/>
<keyword evidence="2" id="KW-1185">Reference proteome</keyword>
<name>A0A8J7IRV1_9RHOB</name>
<comment type="caution">
    <text evidence="1">The sequence shown here is derived from an EMBL/GenBank/DDBJ whole genome shotgun (WGS) entry which is preliminary data.</text>
</comment>
<dbReference type="Proteomes" id="UP000619079">
    <property type="component" value="Unassembled WGS sequence"/>
</dbReference>
<gene>
    <name evidence="1" type="ORF">JF290_00945</name>
</gene>
<dbReference type="EMBL" id="JAELVR010000001">
    <property type="protein sequence ID" value="MBJ6370077.1"/>
    <property type="molecule type" value="Genomic_DNA"/>
</dbReference>
<accession>A0A8J7IRV1</accession>
<protein>
    <submittedName>
        <fullName evidence="1">Uncharacterized protein</fullName>
    </submittedName>
</protein>
<evidence type="ECO:0000313" key="2">
    <source>
        <dbReference type="Proteomes" id="UP000619079"/>
    </source>
</evidence>
<sequence>MVLTDQQKSFLELAFGVTLNDPAPSVPAEVTAQKSELSGLITRLKRDDPEAAAAANARLADLAALLERGDTDAALEEMDALELDLAASLPPSNVAFQKLRLRWQEAKKTAAKDLDKLQSDILAEYDDPEAAGSAKRLDEVLAAFNAGLSDALDDIMNAEQGSRRSALCAEAGGIVSRYLDFVFGSPLVAHVETNPFRAIDISAILAQPLQLIEIELAKHGA</sequence>
<proteinExistence type="predicted"/>
<organism evidence="1 2">
    <name type="scientific">Sedimentitalea arenosa</name>
    <dbReference type="NCBI Taxonomy" id="2798803"/>
    <lineage>
        <taxon>Bacteria</taxon>
        <taxon>Pseudomonadati</taxon>
        <taxon>Pseudomonadota</taxon>
        <taxon>Alphaproteobacteria</taxon>
        <taxon>Rhodobacterales</taxon>
        <taxon>Paracoccaceae</taxon>
        <taxon>Sedimentitalea</taxon>
    </lineage>
</organism>
<evidence type="ECO:0000313" key="1">
    <source>
        <dbReference type="EMBL" id="MBJ6370077.1"/>
    </source>
</evidence>
<dbReference type="RefSeq" id="WP_199022836.1">
    <property type="nucleotide sequence ID" value="NZ_JAELVR010000001.1"/>
</dbReference>